<evidence type="ECO:0000313" key="1">
    <source>
        <dbReference type="EMBL" id="KAI0488683.1"/>
    </source>
</evidence>
<sequence length="130" mass="14881">MQEKRTKGLCFRCDEKYTSGHRCKDQTLQVLTIYDDEEIEKGCEEEIEEEMEEKLYLDLVEVSLNSVVGFTKNHTIKVKGEIEDKEEVVLIDSGVTYNFISTLVVDQLGVRLVDTGCYRVMMSTGKVEKG</sequence>
<name>A0A8T3A7T5_DENNO</name>
<keyword evidence="2" id="KW-1185">Reference proteome</keyword>
<proteinExistence type="predicted"/>
<dbReference type="EMBL" id="JAGYWB010000019">
    <property type="protein sequence ID" value="KAI0488683.1"/>
    <property type="molecule type" value="Genomic_DNA"/>
</dbReference>
<reference evidence="1" key="1">
    <citation type="journal article" date="2022" name="Front. Genet.">
        <title>Chromosome-Scale Assembly of the Dendrobium nobile Genome Provides Insights Into the Molecular Mechanism of the Biosynthesis of the Medicinal Active Ingredient of Dendrobium.</title>
        <authorList>
            <person name="Xu Q."/>
            <person name="Niu S.-C."/>
            <person name="Li K.-L."/>
            <person name="Zheng P.-J."/>
            <person name="Zhang X.-J."/>
            <person name="Jia Y."/>
            <person name="Liu Y."/>
            <person name="Niu Y.-X."/>
            <person name="Yu L.-H."/>
            <person name="Chen D.-F."/>
            <person name="Zhang G.-Q."/>
        </authorList>
    </citation>
    <scope>NUCLEOTIDE SEQUENCE</scope>
    <source>
        <tissue evidence="1">Leaf</tissue>
    </source>
</reference>
<evidence type="ECO:0000313" key="2">
    <source>
        <dbReference type="Proteomes" id="UP000829196"/>
    </source>
</evidence>
<dbReference type="AlphaFoldDB" id="A0A8T3A7T5"/>
<accession>A0A8T3A7T5</accession>
<gene>
    <name evidence="1" type="ORF">KFK09_028522</name>
</gene>
<dbReference type="Proteomes" id="UP000829196">
    <property type="component" value="Unassembled WGS sequence"/>
</dbReference>
<organism evidence="1 2">
    <name type="scientific">Dendrobium nobile</name>
    <name type="common">Orchid</name>
    <dbReference type="NCBI Taxonomy" id="94219"/>
    <lineage>
        <taxon>Eukaryota</taxon>
        <taxon>Viridiplantae</taxon>
        <taxon>Streptophyta</taxon>
        <taxon>Embryophyta</taxon>
        <taxon>Tracheophyta</taxon>
        <taxon>Spermatophyta</taxon>
        <taxon>Magnoliopsida</taxon>
        <taxon>Liliopsida</taxon>
        <taxon>Asparagales</taxon>
        <taxon>Orchidaceae</taxon>
        <taxon>Epidendroideae</taxon>
        <taxon>Malaxideae</taxon>
        <taxon>Dendrobiinae</taxon>
        <taxon>Dendrobium</taxon>
    </lineage>
</organism>
<dbReference type="InterPro" id="IPR021109">
    <property type="entry name" value="Peptidase_aspartic_dom_sf"/>
</dbReference>
<dbReference type="Gene3D" id="2.40.70.10">
    <property type="entry name" value="Acid Proteases"/>
    <property type="match status" value="1"/>
</dbReference>
<evidence type="ECO:0008006" key="3">
    <source>
        <dbReference type="Google" id="ProtNLM"/>
    </source>
</evidence>
<dbReference type="OrthoDB" id="694469at2759"/>
<comment type="caution">
    <text evidence="1">The sequence shown here is derived from an EMBL/GenBank/DDBJ whole genome shotgun (WGS) entry which is preliminary data.</text>
</comment>
<protein>
    <recommendedName>
        <fullName evidence="3">Ty3-gypsy retrotransposon protein</fullName>
    </recommendedName>
</protein>